<dbReference type="InterPro" id="IPR043128">
    <property type="entry name" value="Rev_trsase/Diguanyl_cyclase"/>
</dbReference>
<dbReference type="SUPFAM" id="SSF55785">
    <property type="entry name" value="PYP-like sensor domain (PAS domain)"/>
    <property type="match status" value="1"/>
</dbReference>
<dbReference type="PANTHER" id="PTHR44757">
    <property type="entry name" value="DIGUANYLATE CYCLASE DGCP"/>
    <property type="match status" value="1"/>
</dbReference>
<dbReference type="Proteomes" id="UP000533905">
    <property type="component" value="Unassembled WGS sequence"/>
</dbReference>
<organism evidence="5 6">
    <name type="scientific">Telluria aromaticivorans</name>
    <dbReference type="NCBI Taxonomy" id="2725995"/>
    <lineage>
        <taxon>Bacteria</taxon>
        <taxon>Pseudomonadati</taxon>
        <taxon>Pseudomonadota</taxon>
        <taxon>Betaproteobacteria</taxon>
        <taxon>Burkholderiales</taxon>
        <taxon>Oxalobacteraceae</taxon>
        <taxon>Telluria group</taxon>
        <taxon>Telluria</taxon>
    </lineage>
</organism>
<dbReference type="NCBIfam" id="TIGR00254">
    <property type="entry name" value="GGDEF"/>
    <property type="match status" value="1"/>
</dbReference>
<evidence type="ECO:0000259" key="2">
    <source>
        <dbReference type="PROSITE" id="PS50113"/>
    </source>
</evidence>
<feature type="domain" description="EAL" evidence="3">
    <location>
        <begin position="304"/>
        <end position="557"/>
    </location>
</feature>
<dbReference type="InterPro" id="IPR052155">
    <property type="entry name" value="Biofilm_reg_signaling"/>
</dbReference>
<dbReference type="RefSeq" id="WP_171084065.1">
    <property type="nucleotide sequence ID" value="NZ_JABAIV010000003.1"/>
</dbReference>
<dbReference type="InterPro" id="IPR000700">
    <property type="entry name" value="PAS-assoc_C"/>
</dbReference>
<gene>
    <name evidence="5" type="ORF">HGB41_10765</name>
</gene>
<dbReference type="EMBL" id="JABAIV010000003">
    <property type="protein sequence ID" value="NNG23475.1"/>
    <property type="molecule type" value="Genomic_DNA"/>
</dbReference>
<feature type="domain" description="GGDEF" evidence="4">
    <location>
        <begin position="162"/>
        <end position="295"/>
    </location>
</feature>
<dbReference type="InterPro" id="IPR035919">
    <property type="entry name" value="EAL_sf"/>
</dbReference>
<evidence type="ECO:0000313" key="6">
    <source>
        <dbReference type="Proteomes" id="UP000533905"/>
    </source>
</evidence>
<dbReference type="CDD" id="cd01949">
    <property type="entry name" value="GGDEF"/>
    <property type="match status" value="1"/>
</dbReference>
<feature type="domain" description="PAS" evidence="1">
    <location>
        <begin position="3"/>
        <end position="42"/>
    </location>
</feature>
<dbReference type="PROSITE" id="PS50887">
    <property type="entry name" value="GGDEF"/>
    <property type="match status" value="1"/>
</dbReference>
<name>A0A7Y2JYQ2_9BURK</name>
<dbReference type="SMART" id="SM00052">
    <property type="entry name" value="EAL"/>
    <property type="match status" value="1"/>
</dbReference>
<reference evidence="5 6" key="1">
    <citation type="submission" date="2020-04" db="EMBL/GenBank/DDBJ databases">
        <title>Massilia sp. nov., a cold adapted bacteria isolated from Arctic soil.</title>
        <authorList>
            <person name="Son J."/>
            <person name="Ka J.-O."/>
        </authorList>
    </citation>
    <scope>NUCLEOTIDE SEQUENCE [LARGE SCALE GENOMIC DNA]</scope>
    <source>
        <strain evidence="5 6">ML15P13</strain>
    </source>
</reference>
<evidence type="ECO:0000259" key="1">
    <source>
        <dbReference type="PROSITE" id="PS50112"/>
    </source>
</evidence>
<dbReference type="SUPFAM" id="SSF55073">
    <property type="entry name" value="Nucleotide cyclase"/>
    <property type="match status" value="1"/>
</dbReference>
<dbReference type="Pfam" id="PF00563">
    <property type="entry name" value="EAL"/>
    <property type="match status" value="1"/>
</dbReference>
<dbReference type="Pfam" id="PF08448">
    <property type="entry name" value="PAS_4"/>
    <property type="match status" value="1"/>
</dbReference>
<dbReference type="AlphaFoldDB" id="A0A7Y2JYQ2"/>
<dbReference type="Gene3D" id="3.20.20.450">
    <property type="entry name" value="EAL domain"/>
    <property type="match status" value="1"/>
</dbReference>
<accession>A0A7Y2JYQ2</accession>
<dbReference type="InterPro" id="IPR000160">
    <property type="entry name" value="GGDEF_dom"/>
</dbReference>
<comment type="caution">
    <text evidence="5">The sequence shown here is derived from an EMBL/GenBank/DDBJ whole genome shotgun (WGS) entry which is preliminary data.</text>
</comment>
<dbReference type="PROSITE" id="PS50113">
    <property type="entry name" value="PAC"/>
    <property type="match status" value="1"/>
</dbReference>
<dbReference type="NCBIfam" id="TIGR00229">
    <property type="entry name" value="sensory_box"/>
    <property type="match status" value="1"/>
</dbReference>
<dbReference type="InterPro" id="IPR029787">
    <property type="entry name" value="Nucleotide_cyclase"/>
</dbReference>
<evidence type="ECO:0000259" key="4">
    <source>
        <dbReference type="PROSITE" id="PS50887"/>
    </source>
</evidence>
<dbReference type="Pfam" id="PF00990">
    <property type="entry name" value="GGDEF"/>
    <property type="match status" value="1"/>
</dbReference>
<dbReference type="InterPro" id="IPR035965">
    <property type="entry name" value="PAS-like_dom_sf"/>
</dbReference>
<proteinExistence type="predicted"/>
<evidence type="ECO:0000259" key="3">
    <source>
        <dbReference type="PROSITE" id="PS50883"/>
    </source>
</evidence>
<dbReference type="PANTHER" id="PTHR44757:SF2">
    <property type="entry name" value="BIOFILM ARCHITECTURE MAINTENANCE PROTEIN MBAA"/>
    <property type="match status" value="1"/>
</dbReference>
<dbReference type="InterPro" id="IPR013656">
    <property type="entry name" value="PAS_4"/>
</dbReference>
<dbReference type="Gene3D" id="3.30.70.270">
    <property type="match status" value="1"/>
</dbReference>
<dbReference type="CDD" id="cd00130">
    <property type="entry name" value="PAS"/>
    <property type="match status" value="1"/>
</dbReference>
<dbReference type="InterPro" id="IPR001633">
    <property type="entry name" value="EAL_dom"/>
</dbReference>
<protein>
    <submittedName>
        <fullName evidence="5">EAL domain-containing protein</fullName>
    </submittedName>
</protein>
<dbReference type="Gene3D" id="3.30.450.20">
    <property type="entry name" value="PAS domain"/>
    <property type="match status" value="1"/>
</dbReference>
<keyword evidence="6" id="KW-1185">Reference proteome</keyword>
<dbReference type="SMART" id="SM00091">
    <property type="entry name" value="PAS"/>
    <property type="match status" value="1"/>
</dbReference>
<feature type="domain" description="PAC" evidence="2">
    <location>
        <begin position="73"/>
        <end position="130"/>
    </location>
</feature>
<dbReference type="CDD" id="cd01948">
    <property type="entry name" value="EAL"/>
    <property type="match status" value="1"/>
</dbReference>
<dbReference type="FunFam" id="3.30.70.270:FF:000001">
    <property type="entry name" value="Diguanylate cyclase domain protein"/>
    <property type="match status" value="1"/>
</dbReference>
<dbReference type="PROSITE" id="PS50883">
    <property type="entry name" value="EAL"/>
    <property type="match status" value="1"/>
</dbReference>
<sequence length="559" mass="60593">MTAPDLLRAILTSASSVAIIVTDRDGLLLHCNAGAQSLFGLSDAMPGMDCAAIFTPKDQAAGIPLQEMLAALAQGEITATRAHRQPGSAPDLWVESHVSPMFDRAGAHLGFMRIAQDVSERHRREQAAAREAGTDAVSGLSNRRAFDERFDEAVALSIRTNGSLALHLIDLDLFKQVNDTLGHSAGDEVLRVVAGRISSVTRDSDTVARFGGDEFAVLQTGAGSPVDAAVLADKLVAVLRQPIAVMGHEVHVTASIGIAVAPIDGWIAGELLRKADVALYRVKRSGRNHYGYFTHELDLESRNYSRDMAAVRQAVSEERFYLLYQPIIATDSGRVRSVEALLRCDHPALAGRPIPEVIDLIRKCGLITDMSRWIVRRACEDAIGCNETGVRHPVALNLCARELSDFHMVALIDAAMDLAGLAPDDISVELTEHALFESHDVGRGVLEAFSQRGLSIALDDFGTGYSSLSHLTTLPINVLKLDISFVRPLAYSPEMRTVVSAIITLAHTLGIAVVAEGVETVEQLDFLREQRCDAVQGYYFSHPLSAAEMCVYVNERRLS</sequence>
<dbReference type="GO" id="GO:0003824">
    <property type="term" value="F:catalytic activity"/>
    <property type="evidence" value="ECO:0007669"/>
    <property type="project" value="UniProtKB-ARBA"/>
</dbReference>
<dbReference type="SMART" id="SM00267">
    <property type="entry name" value="GGDEF"/>
    <property type="match status" value="1"/>
</dbReference>
<evidence type="ECO:0000313" key="5">
    <source>
        <dbReference type="EMBL" id="NNG23475.1"/>
    </source>
</evidence>
<dbReference type="InterPro" id="IPR000014">
    <property type="entry name" value="PAS"/>
</dbReference>
<dbReference type="SUPFAM" id="SSF141868">
    <property type="entry name" value="EAL domain-like"/>
    <property type="match status" value="1"/>
</dbReference>
<dbReference type="PROSITE" id="PS50112">
    <property type="entry name" value="PAS"/>
    <property type="match status" value="1"/>
</dbReference>